<gene>
    <name evidence="1" type="ORF">FIBSPDRAFT_100882</name>
</gene>
<name>A0A166DJX1_9AGAM</name>
<dbReference type="Proteomes" id="UP000076532">
    <property type="component" value="Unassembled WGS sequence"/>
</dbReference>
<accession>A0A166DJX1</accession>
<protein>
    <submittedName>
        <fullName evidence="1">Uncharacterized protein</fullName>
    </submittedName>
</protein>
<evidence type="ECO:0000313" key="2">
    <source>
        <dbReference type="Proteomes" id="UP000076532"/>
    </source>
</evidence>
<evidence type="ECO:0000313" key="1">
    <source>
        <dbReference type="EMBL" id="KZP14796.1"/>
    </source>
</evidence>
<reference evidence="1 2" key="1">
    <citation type="journal article" date="2016" name="Mol. Biol. Evol.">
        <title>Comparative Genomics of Early-Diverging Mushroom-Forming Fungi Provides Insights into the Origins of Lignocellulose Decay Capabilities.</title>
        <authorList>
            <person name="Nagy L.G."/>
            <person name="Riley R."/>
            <person name="Tritt A."/>
            <person name="Adam C."/>
            <person name="Daum C."/>
            <person name="Floudas D."/>
            <person name="Sun H."/>
            <person name="Yadav J.S."/>
            <person name="Pangilinan J."/>
            <person name="Larsson K.H."/>
            <person name="Matsuura K."/>
            <person name="Barry K."/>
            <person name="Labutti K."/>
            <person name="Kuo R."/>
            <person name="Ohm R.A."/>
            <person name="Bhattacharya S.S."/>
            <person name="Shirouzu T."/>
            <person name="Yoshinaga Y."/>
            <person name="Martin F.M."/>
            <person name="Grigoriev I.V."/>
            <person name="Hibbett D.S."/>
        </authorList>
    </citation>
    <scope>NUCLEOTIDE SEQUENCE [LARGE SCALE GENOMIC DNA]</scope>
    <source>
        <strain evidence="1 2">CBS 109695</strain>
    </source>
</reference>
<dbReference type="AlphaFoldDB" id="A0A166DJX1"/>
<keyword evidence="2" id="KW-1185">Reference proteome</keyword>
<dbReference type="EMBL" id="KV417612">
    <property type="protein sequence ID" value="KZP14796.1"/>
    <property type="molecule type" value="Genomic_DNA"/>
</dbReference>
<organism evidence="1 2">
    <name type="scientific">Athelia psychrophila</name>
    <dbReference type="NCBI Taxonomy" id="1759441"/>
    <lineage>
        <taxon>Eukaryota</taxon>
        <taxon>Fungi</taxon>
        <taxon>Dikarya</taxon>
        <taxon>Basidiomycota</taxon>
        <taxon>Agaricomycotina</taxon>
        <taxon>Agaricomycetes</taxon>
        <taxon>Agaricomycetidae</taxon>
        <taxon>Atheliales</taxon>
        <taxon>Atheliaceae</taxon>
        <taxon>Athelia</taxon>
    </lineage>
</organism>
<sequence>MIGHNGIDINSSQSTCAVQKAAHADVPFRVFCIIDMFSAVSQDRQHRGRSIALQLPGRSSWWQL</sequence>
<proteinExistence type="predicted"/>